<evidence type="ECO:0000256" key="7">
    <source>
        <dbReference type="PIRSR" id="PIRSR006118-2"/>
    </source>
</evidence>
<evidence type="ECO:0000256" key="6">
    <source>
        <dbReference type="ARBA" id="ARBA00022842"/>
    </source>
</evidence>
<dbReference type="PANTHER" id="PTHR21485">
    <property type="entry name" value="HAD SUPERFAMILY MEMBERS CMAS AND KDSC"/>
    <property type="match status" value="1"/>
</dbReference>
<dbReference type="SUPFAM" id="SSF56784">
    <property type="entry name" value="HAD-like"/>
    <property type="match status" value="1"/>
</dbReference>
<feature type="binding site" evidence="7">
    <location>
        <position position="110"/>
    </location>
    <ligand>
        <name>Mg(2+)</name>
        <dbReference type="ChEBI" id="CHEBI:18420"/>
    </ligand>
</feature>
<comment type="subunit">
    <text evidence="3">Homotetramer.</text>
</comment>
<dbReference type="AlphaFoldDB" id="A0A4R2ECA1"/>
<dbReference type="CDD" id="cd01630">
    <property type="entry name" value="HAD_KDO-like"/>
    <property type="match status" value="1"/>
</dbReference>
<dbReference type="OrthoDB" id="9805604at2"/>
<dbReference type="GO" id="GO:0016788">
    <property type="term" value="F:hydrolase activity, acting on ester bonds"/>
    <property type="evidence" value="ECO:0007669"/>
    <property type="project" value="InterPro"/>
</dbReference>
<dbReference type="EMBL" id="SLWB01000012">
    <property type="protein sequence ID" value="TCN64686.1"/>
    <property type="molecule type" value="Genomic_DNA"/>
</dbReference>
<evidence type="ECO:0000256" key="3">
    <source>
        <dbReference type="ARBA" id="ARBA00011881"/>
    </source>
</evidence>
<dbReference type="InterPro" id="IPR010023">
    <property type="entry name" value="KdsC_fam"/>
</dbReference>
<dbReference type="PIRSF" id="PIRSF006118">
    <property type="entry name" value="KDO8-P_Ptase"/>
    <property type="match status" value="1"/>
</dbReference>
<sequence length="176" mass="19462">MANFKQDLRGVKAFAFDIDGVFTDGSVFIHPSGEMLRTQNVKDGYAVQLAVKLGFPVAVISGGRGDSMRPRFNSLGVTDIYLGSHDKVDDFMDFCFKYDLKPEEVLFMGDDIPDMAVMQKAGMPTCPADAAPEVKAIARYISDRKGGEGCVRDVIEQVLRLNDKWLTNTTRNVQSL</sequence>
<dbReference type="RefSeq" id="WP_131839834.1">
    <property type="nucleotide sequence ID" value="NZ_SLWB01000012.1"/>
</dbReference>
<dbReference type="GO" id="GO:0046872">
    <property type="term" value="F:metal ion binding"/>
    <property type="evidence" value="ECO:0007669"/>
    <property type="project" value="UniProtKB-KW"/>
</dbReference>
<organism evidence="8 9">
    <name type="scientific">Acetobacteroides hydrogenigenes</name>
    <dbReference type="NCBI Taxonomy" id="979970"/>
    <lineage>
        <taxon>Bacteria</taxon>
        <taxon>Pseudomonadati</taxon>
        <taxon>Bacteroidota</taxon>
        <taxon>Bacteroidia</taxon>
        <taxon>Bacteroidales</taxon>
        <taxon>Rikenellaceae</taxon>
        <taxon>Acetobacteroides</taxon>
    </lineage>
</organism>
<evidence type="ECO:0000256" key="1">
    <source>
        <dbReference type="ARBA" id="ARBA00001946"/>
    </source>
</evidence>
<dbReference type="SFLD" id="SFLDS00003">
    <property type="entry name" value="Haloacid_Dehalogenase"/>
    <property type="match status" value="1"/>
</dbReference>
<accession>A0A4R2ECA1</accession>
<dbReference type="Pfam" id="PF08282">
    <property type="entry name" value="Hydrolase_3"/>
    <property type="match status" value="1"/>
</dbReference>
<keyword evidence="5" id="KW-0378">Hydrolase</keyword>
<dbReference type="InterPro" id="IPR050793">
    <property type="entry name" value="CMP-NeuNAc_synthase"/>
</dbReference>
<evidence type="ECO:0000313" key="8">
    <source>
        <dbReference type="EMBL" id="TCN64686.1"/>
    </source>
</evidence>
<keyword evidence="9" id="KW-1185">Reference proteome</keyword>
<dbReference type="InterPro" id="IPR036412">
    <property type="entry name" value="HAD-like_sf"/>
</dbReference>
<evidence type="ECO:0000313" key="9">
    <source>
        <dbReference type="Proteomes" id="UP000294830"/>
    </source>
</evidence>
<dbReference type="PANTHER" id="PTHR21485:SF3">
    <property type="entry name" value="N-ACYLNEURAMINATE CYTIDYLYLTRANSFERASE"/>
    <property type="match status" value="1"/>
</dbReference>
<dbReference type="NCBIfam" id="TIGR01670">
    <property type="entry name" value="KdsC-phosphatas"/>
    <property type="match status" value="1"/>
</dbReference>
<comment type="caution">
    <text evidence="8">The sequence shown here is derived from an EMBL/GenBank/DDBJ whole genome shotgun (WGS) entry which is preliminary data.</text>
</comment>
<evidence type="ECO:0000256" key="2">
    <source>
        <dbReference type="ARBA" id="ARBA00005893"/>
    </source>
</evidence>
<dbReference type="Proteomes" id="UP000294830">
    <property type="component" value="Unassembled WGS sequence"/>
</dbReference>
<dbReference type="FunFam" id="3.40.50.1000:FF:000029">
    <property type="entry name" value="3-deoxy-D-manno-octulosonate 8-phosphate phosphatase KdsC"/>
    <property type="match status" value="1"/>
</dbReference>
<dbReference type="GO" id="GO:0008781">
    <property type="term" value="F:N-acylneuraminate cytidylyltransferase activity"/>
    <property type="evidence" value="ECO:0007669"/>
    <property type="project" value="TreeGrafter"/>
</dbReference>
<evidence type="ECO:0000256" key="5">
    <source>
        <dbReference type="ARBA" id="ARBA00022801"/>
    </source>
</evidence>
<dbReference type="SFLD" id="SFLDG01138">
    <property type="entry name" value="C1.6.2:_Deoxy-d-mannose-octulo"/>
    <property type="match status" value="1"/>
</dbReference>
<dbReference type="SFLD" id="SFLDG01136">
    <property type="entry name" value="C1.6:_Phosphoserine_Phosphatas"/>
    <property type="match status" value="1"/>
</dbReference>
<evidence type="ECO:0000256" key="4">
    <source>
        <dbReference type="ARBA" id="ARBA00022723"/>
    </source>
</evidence>
<feature type="binding site" evidence="7">
    <location>
        <position position="17"/>
    </location>
    <ligand>
        <name>Mg(2+)</name>
        <dbReference type="ChEBI" id="CHEBI:18420"/>
    </ligand>
</feature>
<dbReference type="Gene3D" id="3.40.50.1000">
    <property type="entry name" value="HAD superfamily/HAD-like"/>
    <property type="match status" value="1"/>
</dbReference>
<reference evidence="8 9" key="1">
    <citation type="submission" date="2019-03" db="EMBL/GenBank/DDBJ databases">
        <title>Genomic Encyclopedia of Archaeal and Bacterial Type Strains, Phase II (KMG-II): from individual species to whole genera.</title>
        <authorList>
            <person name="Goeker M."/>
        </authorList>
    </citation>
    <scope>NUCLEOTIDE SEQUENCE [LARGE SCALE GENOMIC DNA]</scope>
    <source>
        <strain evidence="8 9">RL-C</strain>
    </source>
</reference>
<comment type="similarity">
    <text evidence="2">Belongs to the KdsC family.</text>
</comment>
<comment type="cofactor">
    <cofactor evidence="1 7">
        <name>Mg(2+)</name>
        <dbReference type="ChEBI" id="CHEBI:18420"/>
    </cofactor>
</comment>
<keyword evidence="4 7" id="KW-0479">Metal-binding</keyword>
<protein>
    <submittedName>
        <fullName evidence="8">3-deoxy-D-manno-octulosonate 8-phosphate phosphatase (KDO 8-P phosphatase)</fullName>
    </submittedName>
</protein>
<gene>
    <name evidence="8" type="ORF">CLV25_11213</name>
</gene>
<proteinExistence type="inferred from homology"/>
<name>A0A4R2ECA1_9BACT</name>
<dbReference type="InterPro" id="IPR023214">
    <property type="entry name" value="HAD_sf"/>
</dbReference>
<keyword evidence="6 7" id="KW-0460">Magnesium</keyword>
<feature type="binding site" evidence="7">
    <location>
        <position position="19"/>
    </location>
    <ligand>
        <name>substrate</name>
    </ligand>
</feature>